<accession>A0ABT6NE56</accession>
<dbReference type="InterPro" id="IPR033452">
    <property type="entry name" value="GH30_C"/>
</dbReference>
<dbReference type="PRINTS" id="PR00843">
    <property type="entry name" value="GLHYDRLASE30"/>
</dbReference>
<feature type="domain" description="Glycosyl hydrolase family 30 TIM-barrel" evidence="5">
    <location>
        <begin position="47"/>
        <end position="385"/>
    </location>
</feature>
<dbReference type="EMBL" id="JARYZI010000006">
    <property type="protein sequence ID" value="MDH8678687.1"/>
    <property type="molecule type" value="Genomic_DNA"/>
</dbReference>
<organism evidence="7 8">
    <name type="scientific">Fusibacter bizertensis</name>
    <dbReference type="NCBI Taxonomy" id="1488331"/>
    <lineage>
        <taxon>Bacteria</taxon>
        <taxon>Bacillati</taxon>
        <taxon>Bacillota</taxon>
        <taxon>Clostridia</taxon>
        <taxon>Eubacteriales</taxon>
        <taxon>Eubacteriales Family XII. Incertae Sedis</taxon>
        <taxon>Fusibacter</taxon>
    </lineage>
</organism>
<dbReference type="Proteomes" id="UP001158045">
    <property type="component" value="Unassembled WGS sequence"/>
</dbReference>
<dbReference type="Pfam" id="PF02055">
    <property type="entry name" value="Glyco_hydro_30"/>
    <property type="match status" value="1"/>
</dbReference>
<dbReference type="Gene3D" id="3.20.20.80">
    <property type="entry name" value="Glycosidases"/>
    <property type="match status" value="1"/>
</dbReference>
<reference evidence="7 8" key="1">
    <citation type="submission" date="2023-04" db="EMBL/GenBank/DDBJ databases">
        <title>Fusibacter bizertensis strain WBS, isolated from littoral bottom sediments of the Arctic seas - biochemical and genomic analysis.</title>
        <authorList>
            <person name="Brioukhanov A.L."/>
        </authorList>
    </citation>
    <scope>NUCLEOTIDE SEQUENCE [LARGE SCALE GENOMIC DNA]</scope>
    <source>
        <strain evidence="7 8">WBS</strain>
    </source>
</reference>
<gene>
    <name evidence="7" type="ORF">QE109_11040</name>
</gene>
<dbReference type="InterPro" id="IPR013780">
    <property type="entry name" value="Glyco_hydro_b"/>
</dbReference>
<dbReference type="PANTHER" id="PTHR11069">
    <property type="entry name" value="GLUCOSYLCERAMIDASE"/>
    <property type="match status" value="1"/>
</dbReference>
<dbReference type="SUPFAM" id="SSF51445">
    <property type="entry name" value="(Trans)glycosidases"/>
    <property type="match status" value="1"/>
</dbReference>
<dbReference type="Pfam" id="PF17189">
    <property type="entry name" value="Glyco_hydro_30C"/>
    <property type="match status" value="1"/>
</dbReference>
<dbReference type="GO" id="GO:0016787">
    <property type="term" value="F:hydrolase activity"/>
    <property type="evidence" value="ECO:0007669"/>
    <property type="project" value="UniProtKB-KW"/>
</dbReference>
<dbReference type="SUPFAM" id="SSF51011">
    <property type="entry name" value="Glycosyl hydrolase domain"/>
    <property type="match status" value="1"/>
</dbReference>
<dbReference type="RefSeq" id="WP_281094542.1">
    <property type="nucleotide sequence ID" value="NZ_JARYZI010000006.1"/>
</dbReference>
<evidence type="ECO:0000259" key="5">
    <source>
        <dbReference type="Pfam" id="PF02055"/>
    </source>
</evidence>
<dbReference type="InterPro" id="IPR033453">
    <property type="entry name" value="Glyco_hydro_30_TIM-barrel"/>
</dbReference>
<keyword evidence="8" id="KW-1185">Reference proteome</keyword>
<dbReference type="Gene3D" id="2.60.40.1180">
    <property type="entry name" value="Golgi alpha-mannosidase II"/>
    <property type="match status" value="1"/>
</dbReference>
<dbReference type="InterPro" id="IPR001139">
    <property type="entry name" value="Glyco_hydro_30"/>
</dbReference>
<comment type="similarity">
    <text evidence="1 4">Belongs to the glycosyl hydrolase 30 family.</text>
</comment>
<proteinExistence type="inferred from homology"/>
<dbReference type="PANTHER" id="PTHR11069:SF23">
    <property type="entry name" value="LYSOSOMAL ACID GLUCOSYLCERAMIDASE"/>
    <property type="match status" value="1"/>
</dbReference>
<evidence type="ECO:0000256" key="4">
    <source>
        <dbReference type="RuleBase" id="RU361188"/>
    </source>
</evidence>
<keyword evidence="4" id="KW-0326">Glycosidase</keyword>
<feature type="domain" description="Glycosyl hydrolase family 30 beta sandwich" evidence="6">
    <location>
        <begin position="388"/>
        <end position="447"/>
    </location>
</feature>
<dbReference type="InterPro" id="IPR017853">
    <property type="entry name" value="GH"/>
</dbReference>
<evidence type="ECO:0000256" key="3">
    <source>
        <dbReference type="ARBA" id="ARBA00022801"/>
    </source>
</evidence>
<evidence type="ECO:0000256" key="2">
    <source>
        <dbReference type="ARBA" id="ARBA00022729"/>
    </source>
</evidence>
<sequence length="452" mass="51706">MKVVSVRSEKKDSKYWMQLPERETGNFDPRRQVIAVNSEHTYQEFMGFGGAFTESAAFTLSEAPSEVREEAIRAYFSKDKGLGYVLGRVHIHSCDFALENYTYVDEGDKELTTFDISREDKWVVPMIKDAMRYAGGPLKILASPWSPPGFMKDTKEMNYGGKLLPEYYASWANYYAKFVEAMKEREIDIWAVSVQNEPLATQTWDSCIYTAEEERDFVKNHLGPVLENACPDTKIIIWDHNRDVLVERGAVVLADKEAAKYVWGTGNHWYVSEAFENLSALHNLFPDKHILFTEGCVELTTTSENAEFNGYLGSWSNCERYGRNIIGDFNNWSRGWIDWNLVLNEKGGPNHVYNYCEAPIMYDRTEKKLSYNNSYYYIGHFSKYIEVGARRLEISVTNEDVHAVAFKNPNGDIVVVAQNEGWIAQMSLVVDGDGLNINLPDHSITTFVLKSE</sequence>
<keyword evidence="2" id="KW-0732">Signal</keyword>
<evidence type="ECO:0000313" key="8">
    <source>
        <dbReference type="Proteomes" id="UP001158045"/>
    </source>
</evidence>
<keyword evidence="3 4" id="KW-0378">Hydrolase</keyword>
<evidence type="ECO:0000313" key="7">
    <source>
        <dbReference type="EMBL" id="MDH8678687.1"/>
    </source>
</evidence>
<evidence type="ECO:0000256" key="1">
    <source>
        <dbReference type="ARBA" id="ARBA00005382"/>
    </source>
</evidence>
<protein>
    <submittedName>
        <fullName evidence="7">Glycoside hydrolase family 30 protein</fullName>
    </submittedName>
</protein>
<comment type="caution">
    <text evidence="7">The sequence shown here is derived from an EMBL/GenBank/DDBJ whole genome shotgun (WGS) entry which is preliminary data.</text>
</comment>
<name>A0ABT6NE56_9FIRM</name>
<evidence type="ECO:0000259" key="6">
    <source>
        <dbReference type="Pfam" id="PF17189"/>
    </source>
</evidence>